<proteinExistence type="predicted"/>
<keyword evidence="2" id="KW-1185">Reference proteome</keyword>
<accession>A0ABV2T217</accession>
<dbReference type="RefSeq" id="WP_354659703.1">
    <property type="nucleotide sequence ID" value="NZ_JBEXAC010000001.1"/>
</dbReference>
<reference evidence="1 2" key="1">
    <citation type="submission" date="2024-06" db="EMBL/GenBank/DDBJ databases">
        <title>Chitinophaga defluvii sp. nov., isolated from municipal sewage.</title>
        <authorList>
            <person name="Zhang L."/>
        </authorList>
    </citation>
    <scope>NUCLEOTIDE SEQUENCE [LARGE SCALE GENOMIC DNA]</scope>
    <source>
        <strain evidence="1 2">H8</strain>
    </source>
</reference>
<evidence type="ECO:0000313" key="2">
    <source>
        <dbReference type="Proteomes" id="UP001549749"/>
    </source>
</evidence>
<gene>
    <name evidence="1" type="ORF">ABR189_06765</name>
</gene>
<organism evidence="1 2">
    <name type="scientific">Chitinophaga defluvii</name>
    <dbReference type="NCBI Taxonomy" id="3163343"/>
    <lineage>
        <taxon>Bacteria</taxon>
        <taxon>Pseudomonadati</taxon>
        <taxon>Bacteroidota</taxon>
        <taxon>Chitinophagia</taxon>
        <taxon>Chitinophagales</taxon>
        <taxon>Chitinophagaceae</taxon>
        <taxon>Chitinophaga</taxon>
    </lineage>
</organism>
<protein>
    <submittedName>
        <fullName evidence="1">Uncharacterized protein</fullName>
    </submittedName>
</protein>
<dbReference type="Proteomes" id="UP001549749">
    <property type="component" value="Unassembled WGS sequence"/>
</dbReference>
<name>A0ABV2T217_9BACT</name>
<evidence type="ECO:0000313" key="1">
    <source>
        <dbReference type="EMBL" id="MET6997062.1"/>
    </source>
</evidence>
<sequence length="56" mass="6323">MFKEGLGLGMPKVFSQSNKLMQAMYSTVKEGKKIAFDVTDVAFDLAKKGFENMMRQ</sequence>
<dbReference type="EMBL" id="JBEXAC010000001">
    <property type="protein sequence ID" value="MET6997062.1"/>
    <property type="molecule type" value="Genomic_DNA"/>
</dbReference>
<comment type="caution">
    <text evidence="1">The sequence shown here is derived from an EMBL/GenBank/DDBJ whole genome shotgun (WGS) entry which is preliminary data.</text>
</comment>